<gene>
    <name evidence="6" type="ORF">GCM10010394_16390</name>
</gene>
<dbReference type="SMART" id="SM00862">
    <property type="entry name" value="Trans_reg_C"/>
    <property type="match status" value="1"/>
</dbReference>
<feature type="DNA-binding region" description="OmpR/PhoB-type" evidence="3">
    <location>
        <begin position="126"/>
        <end position="224"/>
    </location>
</feature>
<evidence type="ECO:0000259" key="5">
    <source>
        <dbReference type="PROSITE" id="PS51755"/>
    </source>
</evidence>
<dbReference type="EMBL" id="BAAACA010000009">
    <property type="protein sequence ID" value="GAA0587957.1"/>
    <property type="molecule type" value="Genomic_DNA"/>
</dbReference>
<dbReference type="InterPro" id="IPR039420">
    <property type="entry name" value="WalR-like"/>
</dbReference>
<dbReference type="Gene3D" id="3.40.50.2300">
    <property type="match status" value="1"/>
</dbReference>
<dbReference type="CDD" id="cd19935">
    <property type="entry name" value="REC_OmpR_CusR-like"/>
    <property type="match status" value="1"/>
</dbReference>
<dbReference type="InterPro" id="IPR001867">
    <property type="entry name" value="OmpR/PhoB-type_DNA-bd"/>
</dbReference>
<keyword evidence="7" id="KW-1185">Reference proteome</keyword>
<dbReference type="InterPro" id="IPR011006">
    <property type="entry name" value="CheY-like_superfamily"/>
</dbReference>
<accession>A0ABN1FCG9</accession>
<dbReference type="PROSITE" id="PS51755">
    <property type="entry name" value="OMPR_PHOB"/>
    <property type="match status" value="1"/>
</dbReference>
<comment type="caution">
    <text evidence="6">The sequence shown here is derived from an EMBL/GenBank/DDBJ whole genome shotgun (WGS) entry which is preliminary data.</text>
</comment>
<name>A0ABN1FCG9_9ACTN</name>
<dbReference type="SUPFAM" id="SSF52172">
    <property type="entry name" value="CheY-like"/>
    <property type="match status" value="1"/>
</dbReference>
<feature type="modified residue" description="4-aspartylphosphate" evidence="2">
    <location>
        <position position="53"/>
    </location>
</feature>
<evidence type="ECO:0000313" key="7">
    <source>
        <dbReference type="Proteomes" id="UP001500668"/>
    </source>
</evidence>
<keyword evidence="2" id="KW-0597">Phosphoprotein</keyword>
<protein>
    <submittedName>
        <fullName evidence="6">Response regulator transcription factor</fullName>
    </submittedName>
</protein>
<dbReference type="Pfam" id="PF00486">
    <property type="entry name" value="Trans_reg_C"/>
    <property type="match status" value="1"/>
</dbReference>
<dbReference type="Gene3D" id="1.10.10.10">
    <property type="entry name" value="Winged helix-like DNA-binding domain superfamily/Winged helix DNA-binding domain"/>
    <property type="match status" value="1"/>
</dbReference>
<dbReference type="InterPro" id="IPR001789">
    <property type="entry name" value="Sig_transdc_resp-reg_receiver"/>
</dbReference>
<proteinExistence type="predicted"/>
<organism evidence="6 7">
    <name type="scientific">Streptomyces crystallinus</name>
    <dbReference type="NCBI Taxonomy" id="68191"/>
    <lineage>
        <taxon>Bacteria</taxon>
        <taxon>Bacillati</taxon>
        <taxon>Actinomycetota</taxon>
        <taxon>Actinomycetes</taxon>
        <taxon>Kitasatosporales</taxon>
        <taxon>Streptomycetaceae</taxon>
        <taxon>Streptomyces</taxon>
    </lineage>
</organism>
<evidence type="ECO:0000256" key="1">
    <source>
        <dbReference type="ARBA" id="ARBA00023125"/>
    </source>
</evidence>
<keyword evidence="1 3" id="KW-0238">DNA-binding</keyword>
<dbReference type="CDD" id="cd00383">
    <property type="entry name" value="trans_reg_C"/>
    <property type="match status" value="1"/>
</dbReference>
<dbReference type="PROSITE" id="PS50110">
    <property type="entry name" value="RESPONSE_REGULATORY"/>
    <property type="match status" value="1"/>
</dbReference>
<reference evidence="6 7" key="1">
    <citation type="journal article" date="2019" name="Int. J. Syst. Evol. Microbiol.">
        <title>The Global Catalogue of Microorganisms (GCM) 10K type strain sequencing project: providing services to taxonomists for standard genome sequencing and annotation.</title>
        <authorList>
            <consortium name="The Broad Institute Genomics Platform"/>
            <consortium name="The Broad Institute Genome Sequencing Center for Infectious Disease"/>
            <person name="Wu L."/>
            <person name="Ma J."/>
        </authorList>
    </citation>
    <scope>NUCLEOTIDE SEQUENCE [LARGE SCALE GENOMIC DNA]</scope>
    <source>
        <strain evidence="6 7">JCM 5067</strain>
    </source>
</reference>
<dbReference type="Gene3D" id="6.10.250.690">
    <property type="match status" value="1"/>
</dbReference>
<dbReference type="PANTHER" id="PTHR48111">
    <property type="entry name" value="REGULATOR OF RPOS"/>
    <property type="match status" value="1"/>
</dbReference>
<evidence type="ECO:0000259" key="4">
    <source>
        <dbReference type="PROSITE" id="PS50110"/>
    </source>
</evidence>
<evidence type="ECO:0000256" key="3">
    <source>
        <dbReference type="PROSITE-ProRule" id="PRU01091"/>
    </source>
</evidence>
<dbReference type="SMART" id="SM00448">
    <property type="entry name" value="REC"/>
    <property type="match status" value="1"/>
</dbReference>
<dbReference type="InterPro" id="IPR036388">
    <property type="entry name" value="WH-like_DNA-bd_sf"/>
</dbReference>
<dbReference type="Pfam" id="PF00072">
    <property type="entry name" value="Response_reg"/>
    <property type="match status" value="1"/>
</dbReference>
<feature type="domain" description="OmpR/PhoB-type" evidence="5">
    <location>
        <begin position="126"/>
        <end position="224"/>
    </location>
</feature>
<dbReference type="Proteomes" id="UP001500668">
    <property type="component" value="Unassembled WGS sequence"/>
</dbReference>
<evidence type="ECO:0000256" key="2">
    <source>
        <dbReference type="PROSITE-ProRule" id="PRU00169"/>
    </source>
</evidence>
<feature type="domain" description="Response regulatory" evidence="4">
    <location>
        <begin position="4"/>
        <end position="118"/>
    </location>
</feature>
<sequence>MGMRILVVEDDERLAELLRRGLSGDGFAVDVAHDGPCGLDFALGNDYDVIVLDVLLPGLNGFRLCARLREAGVWTPVLMLTAKDGEYDEAEGLDTGADDYVTKPFSYVALVARLRALVRRGRRERPAVIHVGDLEIDPAARRCRRAGTVLDLTAREFAVLEYLALRHGEVVTKTEVLEHVWDQAFDGDVNIVEVYVSALRRKIDTPFGRRTIHTVRGAGYRLDHGRTPE</sequence>
<evidence type="ECO:0000313" key="6">
    <source>
        <dbReference type="EMBL" id="GAA0587957.1"/>
    </source>
</evidence>
<dbReference type="PANTHER" id="PTHR48111:SF36">
    <property type="entry name" value="TRANSCRIPTIONAL REGULATORY PROTEIN CUTR"/>
    <property type="match status" value="1"/>
</dbReference>